<evidence type="ECO:0000313" key="6">
    <source>
        <dbReference type="EMBL" id="ESP86930.1"/>
    </source>
</evidence>
<dbReference type="EMBL" id="ASGZ01000068">
    <property type="protein sequence ID" value="ESP86930.1"/>
    <property type="molecule type" value="Genomic_DNA"/>
</dbReference>
<evidence type="ECO:0000313" key="7">
    <source>
        <dbReference type="Proteomes" id="UP000017840"/>
    </source>
</evidence>
<dbReference type="InterPro" id="IPR013324">
    <property type="entry name" value="RNA_pol_sigma_r3/r4-like"/>
</dbReference>
<dbReference type="Gene3D" id="1.10.10.10">
    <property type="entry name" value="Winged helix-like DNA-binding domain superfamily/Winged helix DNA-binding domain"/>
    <property type="match status" value="1"/>
</dbReference>
<evidence type="ECO:0000256" key="1">
    <source>
        <dbReference type="ARBA" id="ARBA00023015"/>
    </source>
</evidence>
<dbReference type="Proteomes" id="UP000017840">
    <property type="component" value="Unassembled WGS sequence"/>
</dbReference>
<evidence type="ECO:0000256" key="3">
    <source>
        <dbReference type="SAM" id="MobiDB-lite"/>
    </source>
</evidence>
<feature type="region of interest" description="Disordered" evidence="3">
    <location>
        <begin position="210"/>
        <end position="229"/>
    </location>
</feature>
<feature type="domain" description="Bacterioopsin transcriptional activator GAF and HTH associated" evidence="5">
    <location>
        <begin position="19"/>
        <end position="134"/>
    </location>
</feature>
<dbReference type="AlphaFoldDB" id="V4H8C0"/>
<dbReference type="Pfam" id="PF04967">
    <property type="entry name" value="HTH_10"/>
    <property type="match status" value="1"/>
</dbReference>
<sequence>MALVAELTVGGALFGPTCSGLPDRRVALEEAYLLGDGRVALFLWFAASDPETVASTLDAAAGVDDWRRLDAGRGRSLFRVTLTPEARAETVYDALVDHDITVVEATETADGSRLKIRVPTREALGVLVGEFGRRSIPSTLHRLYSETEARERRYGLSPKQREALVAAWESGYYRVPRGATLGDIADALEISEQSVSQRLRRGVHSLVGATVAGGSETTRGEDGRPHIKD</sequence>
<dbReference type="InterPro" id="IPR007050">
    <property type="entry name" value="HTH_bacterioopsin"/>
</dbReference>
<feature type="domain" description="HTH bat-type" evidence="4">
    <location>
        <begin position="156"/>
        <end position="206"/>
    </location>
</feature>
<feature type="compositionally biased region" description="Basic and acidic residues" evidence="3">
    <location>
        <begin position="218"/>
        <end position="229"/>
    </location>
</feature>
<keyword evidence="1" id="KW-0805">Transcription regulation</keyword>
<gene>
    <name evidence="6" type="ORF">K933_16752</name>
</gene>
<comment type="caution">
    <text evidence="6">The sequence shown here is derived from an EMBL/GenBank/DDBJ whole genome shotgun (WGS) entry which is preliminary data.</text>
</comment>
<dbReference type="SUPFAM" id="SSF88659">
    <property type="entry name" value="Sigma3 and sigma4 domains of RNA polymerase sigma factors"/>
    <property type="match status" value="1"/>
</dbReference>
<evidence type="ECO:0000259" key="4">
    <source>
        <dbReference type="Pfam" id="PF04967"/>
    </source>
</evidence>
<dbReference type="eggNOG" id="arCOG02278">
    <property type="taxonomic scope" value="Archaea"/>
</dbReference>
<name>V4H8C0_9EURY</name>
<evidence type="ECO:0000259" key="5">
    <source>
        <dbReference type="Pfam" id="PF15915"/>
    </source>
</evidence>
<protein>
    <submittedName>
        <fullName evidence="6">Bacterio-opsin activator HTH domain-containing protein</fullName>
    </submittedName>
</protein>
<dbReference type="InterPro" id="IPR036388">
    <property type="entry name" value="WH-like_DNA-bd_sf"/>
</dbReference>
<reference evidence="6 7" key="1">
    <citation type="journal article" date="2013" name="Genome Announc.">
        <title>Draft Genome Sequence of 'Candidatus Halobonum tyrrellensis' Strain G22, Isolated from the Hypersaline Waters of Lake Tyrrell, Australia.</title>
        <authorList>
            <person name="Ugalde J.A."/>
            <person name="Narasingarao P."/>
            <person name="Kuo S."/>
            <person name="Podell S."/>
            <person name="Allen E.E."/>
        </authorList>
    </citation>
    <scope>NUCLEOTIDE SEQUENCE [LARGE SCALE GENOMIC DNA]</scope>
    <source>
        <strain evidence="6 7">G22</strain>
    </source>
</reference>
<proteinExistence type="predicted"/>
<dbReference type="OrthoDB" id="156233at2157"/>
<dbReference type="PANTHER" id="PTHR34236">
    <property type="entry name" value="DIMETHYL SULFOXIDE REDUCTASE TRANSCRIPTIONAL ACTIVATOR"/>
    <property type="match status" value="1"/>
</dbReference>
<organism evidence="6 7">
    <name type="scientific">Candidatus Halobonum tyrrellensis G22</name>
    <dbReference type="NCBI Taxonomy" id="1324957"/>
    <lineage>
        <taxon>Archaea</taxon>
        <taxon>Methanobacteriati</taxon>
        <taxon>Methanobacteriota</taxon>
        <taxon>Stenosarchaea group</taxon>
        <taxon>Halobacteria</taxon>
        <taxon>Halobacteriales</taxon>
        <taxon>Haloferacaceae</taxon>
        <taxon>Candidatus Halobonum</taxon>
    </lineage>
</organism>
<dbReference type="PANTHER" id="PTHR34236:SF1">
    <property type="entry name" value="DIMETHYL SULFOXIDE REDUCTASE TRANSCRIPTIONAL ACTIVATOR"/>
    <property type="match status" value="1"/>
</dbReference>
<keyword evidence="2" id="KW-0804">Transcription</keyword>
<keyword evidence="7" id="KW-1185">Reference proteome</keyword>
<evidence type="ECO:0000256" key="2">
    <source>
        <dbReference type="ARBA" id="ARBA00023163"/>
    </source>
</evidence>
<dbReference type="InterPro" id="IPR031803">
    <property type="entry name" value="BAT_GAF/HTH-assoc"/>
</dbReference>
<dbReference type="RefSeq" id="WP_023395918.1">
    <property type="nucleotide sequence ID" value="NZ_ASGZ01000068.1"/>
</dbReference>
<accession>V4H8C0</accession>
<dbReference type="Pfam" id="PF15915">
    <property type="entry name" value="BAT"/>
    <property type="match status" value="1"/>
</dbReference>